<name>A0AAD9Q216_ACRCE</name>
<gene>
    <name evidence="1" type="ORF">P5673_025306</name>
</gene>
<evidence type="ECO:0000313" key="2">
    <source>
        <dbReference type="Proteomes" id="UP001249851"/>
    </source>
</evidence>
<reference evidence="1" key="2">
    <citation type="journal article" date="2023" name="Science">
        <title>Genomic signatures of disease resistance in endangered staghorn corals.</title>
        <authorList>
            <person name="Vollmer S.V."/>
            <person name="Selwyn J.D."/>
            <person name="Despard B.A."/>
            <person name="Roesel C.L."/>
        </authorList>
    </citation>
    <scope>NUCLEOTIDE SEQUENCE</scope>
    <source>
        <strain evidence="1">K2</strain>
    </source>
</reference>
<dbReference type="Proteomes" id="UP001249851">
    <property type="component" value="Unassembled WGS sequence"/>
</dbReference>
<keyword evidence="2" id="KW-1185">Reference proteome</keyword>
<evidence type="ECO:0000313" key="1">
    <source>
        <dbReference type="EMBL" id="KAK2553335.1"/>
    </source>
</evidence>
<organism evidence="1 2">
    <name type="scientific">Acropora cervicornis</name>
    <name type="common">Staghorn coral</name>
    <dbReference type="NCBI Taxonomy" id="6130"/>
    <lineage>
        <taxon>Eukaryota</taxon>
        <taxon>Metazoa</taxon>
        <taxon>Cnidaria</taxon>
        <taxon>Anthozoa</taxon>
        <taxon>Hexacorallia</taxon>
        <taxon>Scleractinia</taxon>
        <taxon>Astrocoeniina</taxon>
        <taxon>Acroporidae</taxon>
        <taxon>Acropora</taxon>
    </lineage>
</organism>
<reference evidence="1" key="1">
    <citation type="journal article" date="2023" name="G3 (Bethesda)">
        <title>Whole genome assembly and annotation of the endangered Caribbean coral Acropora cervicornis.</title>
        <authorList>
            <person name="Selwyn J.D."/>
            <person name="Vollmer S.V."/>
        </authorList>
    </citation>
    <scope>NUCLEOTIDE SEQUENCE</scope>
    <source>
        <strain evidence="1">K2</strain>
    </source>
</reference>
<sequence length="149" mass="17167">MSMKQCRILNTVNGRDLVFYFSDHGHSLRFSIKDGGGTHIDDHLRPSYLNKTCASHSLRVSPGAKKHCVDITEVSCFGPRRAERPSKEKPLAIGHFRLLVLVKSYFRRRERWRPYILALHKEHIEPYKSDQLDTGISGGEKRQCKFDSV</sequence>
<accession>A0AAD9Q216</accession>
<protein>
    <submittedName>
        <fullName evidence="1">Uncharacterized protein</fullName>
    </submittedName>
</protein>
<proteinExistence type="predicted"/>
<comment type="caution">
    <text evidence="1">The sequence shown here is derived from an EMBL/GenBank/DDBJ whole genome shotgun (WGS) entry which is preliminary data.</text>
</comment>
<dbReference type="AlphaFoldDB" id="A0AAD9Q216"/>
<dbReference type="EMBL" id="JARQWQ010000078">
    <property type="protein sequence ID" value="KAK2553335.1"/>
    <property type="molecule type" value="Genomic_DNA"/>
</dbReference>